<dbReference type="Proteomes" id="UP000290253">
    <property type="component" value="Unassembled WGS sequence"/>
</dbReference>
<dbReference type="GO" id="GO:0008237">
    <property type="term" value="F:metallopeptidase activity"/>
    <property type="evidence" value="ECO:0007669"/>
    <property type="project" value="InterPro"/>
</dbReference>
<accession>A0A4Q1SDV5</accession>
<keyword evidence="2" id="KW-0732">Signal</keyword>
<dbReference type="EMBL" id="SDMK01000002">
    <property type="protein sequence ID" value="RXS95422.1"/>
    <property type="molecule type" value="Genomic_DNA"/>
</dbReference>
<evidence type="ECO:0000256" key="1">
    <source>
        <dbReference type="SAM" id="MobiDB-lite"/>
    </source>
</evidence>
<dbReference type="AlphaFoldDB" id="A0A4Q1SDV5"/>
<gene>
    <name evidence="4" type="ORF">ESZ00_12655</name>
</gene>
<proteinExistence type="predicted"/>
<dbReference type="InterPro" id="IPR014782">
    <property type="entry name" value="Peptidase_M1_dom"/>
</dbReference>
<dbReference type="InterPro" id="IPR027268">
    <property type="entry name" value="Peptidase_M4/M1_CTD_sf"/>
</dbReference>
<comment type="caution">
    <text evidence="4">The sequence shown here is derived from an EMBL/GenBank/DDBJ whole genome shotgun (WGS) entry which is preliminary data.</text>
</comment>
<evidence type="ECO:0000256" key="2">
    <source>
        <dbReference type="SAM" id="SignalP"/>
    </source>
</evidence>
<dbReference type="RefSeq" id="WP_129208619.1">
    <property type="nucleotide sequence ID" value="NZ_BMGU01000004.1"/>
</dbReference>
<feature type="domain" description="Peptidase M1 membrane alanine aminopeptidase" evidence="3">
    <location>
        <begin position="430"/>
        <end position="582"/>
    </location>
</feature>
<dbReference type="OrthoDB" id="9814383at2"/>
<sequence>MPHRRSLPLFFVAACSLVAPAFAQNANPYDPRLTFAPLALPDPVNVYRSSNGAPGPAYWQNEADYELHAQLDTAAKVLHTHEVITYTNNSPDTLPSLWIQLDQNIYRKDSRAHEMSGSMRMRRRATTPEDGPQPSTDGYVLDSVTVETQGKAEKVDYVVSDTRMQVRLPEPLRGHGAQIRIRIDYHYQIPGVWGGRTSWATTTGSVDDKPGNLPKGDIYDMAQWFPRMCVYDDLRGWDTLPYIGSEFYLEYGNIDYYVSVPANMIVAGSGELMNPKDVLTAQEMARLDEARKSDKTVVIRGASEVTSPASRPKQSGDLTWHFRMEHTRDVAWSASPVFVWDAARINLPDGKSSLAMSFYPPESVGPNSKGEDAWAHSTEYVKDTVEHFSKQWYPYPWPAAINVAGFSTGMEYPGIVFDGIPDSGAFLFWVTAHEIGHDWFPMIVGSNERRHAFMDEGFNTFIDIDESATFAGGKYGPKRDSEYSAGGEPPDMILKVLDNPDAPTVMATADSYPMMLGHPVSYFKGAYGMVLLREQILGPERFDWAFRKYIRDWAFKHPSPSDFFREMQSEGGEDLSYFWRGWYMNNWKFDLAVDSVADNKVTISNRGQLVLPATFEVKFADGTSERHQLPVETWLSKGTLVWAPDNGKKIASVLIDPDHVLPDDDRSNNEKKAE</sequence>
<feature type="region of interest" description="Disordered" evidence="1">
    <location>
        <begin position="111"/>
        <end position="138"/>
    </location>
</feature>
<dbReference type="Pfam" id="PF01433">
    <property type="entry name" value="Peptidase_M1"/>
    <property type="match status" value="1"/>
</dbReference>
<feature type="chain" id="PRO_5020213146" evidence="2">
    <location>
        <begin position="24"/>
        <end position="674"/>
    </location>
</feature>
<reference evidence="4 5" key="1">
    <citation type="journal article" date="2016" name="Int. J. Syst. Evol. Microbiol.">
        <title>Acidipila dinghuensis sp. nov., an acidobacterium isolated from forest soil.</title>
        <authorList>
            <person name="Jiang Y.W."/>
            <person name="Wang J."/>
            <person name="Chen M.H."/>
            <person name="Lv Y.Y."/>
            <person name="Qiu L.H."/>
        </authorList>
    </citation>
    <scope>NUCLEOTIDE SEQUENCE [LARGE SCALE GENOMIC DNA]</scope>
    <source>
        <strain evidence="4 5">DHOF10</strain>
    </source>
</reference>
<protein>
    <submittedName>
        <fullName evidence="4">M1 family peptidase</fullName>
    </submittedName>
</protein>
<name>A0A4Q1SDV5_9BACT</name>
<dbReference type="SUPFAM" id="SSF55486">
    <property type="entry name" value="Metalloproteases ('zincins'), catalytic domain"/>
    <property type="match status" value="1"/>
</dbReference>
<keyword evidence="5" id="KW-1185">Reference proteome</keyword>
<dbReference type="CDD" id="cd09604">
    <property type="entry name" value="M1_APN_like"/>
    <property type="match status" value="1"/>
</dbReference>
<evidence type="ECO:0000313" key="5">
    <source>
        <dbReference type="Proteomes" id="UP000290253"/>
    </source>
</evidence>
<evidence type="ECO:0000259" key="3">
    <source>
        <dbReference type="Pfam" id="PF01433"/>
    </source>
</evidence>
<organism evidence="4 5">
    <name type="scientific">Silvibacterium dinghuense</name>
    <dbReference type="NCBI Taxonomy" id="1560006"/>
    <lineage>
        <taxon>Bacteria</taxon>
        <taxon>Pseudomonadati</taxon>
        <taxon>Acidobacteriota</taxon>
        <taxon>Terriglobia</taxon>
        <taxon>Terriglobales</taxon>
        <taxon>Acidobacteriaceae</taxon>
        <taxon>Silvibacterium</taxon>
    </lineage>
</organism>
<evidence type="ECO:0000313" key="4">
    <source>
        <dbReference type="EMBL" id="RXS95422.1"/>
    </source>
</evidence>
<feature type="signal peptide" evidence="2">
    <location>
        <begin position="1"/>
        <end position="23"/>
    </location>
</feature>
<dbReference type="Gene3D" id="1.10.390.10">
    <property type="entry name" value="Neutral Protease Domain 2"/>
    <property type="match status" value="1"/>
</dbReference>
<dbReference type="GO" id="GO:0008270">
    <property type="term" value="F:zinc ion binding"/>
    <property type="evidence" value="ECO:0007669"/>
    <property type="project" value="InterPro"/>
</dbReference>